<dbReference type="GO" id="GO:0043709">
    <property type="term" value="P:cell adhesion involved in single-species biofilm formation"/>
    <property type="evidence" value="ECO:0007669"/>
    <property type="project" value="TreeGrafter"/>
</dbReference>
<feature type="compositionally biased region" description="Basic and acidic residues" evidence="3">
    <location>
        <begin position="342"/>
        <end position="355"/>
    </location>
</feature>
<reference evidence="6 7" key="1">
    <citation type="submission" date="2016-11" db="EMBL/GenBank/DDBJ databases">
        <authorList>
            <person name="Jaros S."/>
            <person name="Januszkiewicz K."/>
            <person name="Wedrychowicz H."/>
        </authorList>
    </citation>
    <scope>NUCLEOTIDE SEQUENCE [LARGE SCALE GENOMIC DNA]</scope>
    <source>
        <strain evidence="6 7">DSM 16917</strain>
    </source>
</reference>
<feature type="transmembrane region" description="Helical" evidence="4">
    <location>
        <begin position="60"/>
        <end position="79"/>
    </location>
</feature>
<dbReference type="PANTHER" id="PTHR45138">
    <property type="entry name" value="REGULATORY COMPONENTS OF SENSORY TRANSDUCTION SYSTEM"/>
    <property type="match status" value="1"/>
</dbReference>
<dbReference type="SUPFAM" id="SSF55073">
    <property type="entry name" value="Nucleotide cyclase"/>
    <property type="match status" value="1"/>
</dbReference>
<gene>
    <name evidence="6" type="ORF">SAMN02745129_2999</name>
</gene>
<dbReference type="Pfam" id="PF00990">
    <property type="entry name" value="GGDEF"/>
    <property type="match status" value="2"/>
</dbReference>
<dbReference type="GO" id="GO:0052621">
    <property type="term" value="F:diguanylate cyclase activity"/>
    <property type="evidence" value="ECO:0007669"/>
    <property type="project" value="UniProtKB-EC"/>
</dbReference>
<evidence type="ECO:0000256" key="1">
    <source>
        <dbReference type="ARBA" id="ARBA00012528"/>
    </source>
</evidence>
<dbReference type="InterPro" id="IPR050469">
    <property type="entry name" value="Diguanylate_Cyclase"/>
</dbReference>
<evidence type="ECO:0000313" key="6">
    <source>
        <dbReference type="EMBL" id="SHH78956.1"/>
    </source>
</evidence>
<dbReference type="STRING" id="299255.SAMN02745129_2999"/>
<feature type="transmembrane region" description="Helical" evidence="4">
    <location>
        <begin position="162"/>
        <end position="181"/>
    </location>
</feature>
<dbReference type="EMBL" id="FQXG01000004">
    <property type="protein sequence ID" value="SHH78956.1"/>
    <property type="molecule type" value="Genomic_DNA"/>
</dbReference>
<dbReference type="AlphaFoldDB" id="A0A1M5VUL9"/>
<organism evidence="6 7">
    <name type="scientific">Ferrimonas marina</name>
    <dbReference type="NCBI Taxonomy" id="299255"/>
    <lineage>
        <taxon>Bacteria</taxon>
        <taxon>Pseudomonadati</taxon>
        <taxon>Pseudomonadota</taxon>
        <taxon>Gammaproteobacteria</taxon>
        <taxon>Alteromonadales</taxon>
        <taxon>Ferrimonadaceae</taxon>
        <taxon>Ferrimonas</taxon>
    </lineage>
</organism>
<keyword evidence="4" id="KW-0812">Transmembrane</keyword>
<proteinExistence type="predicted"/>
<feature type="domain" description="GGDEF" evidence="5">
    <location>
        <begin position="258"/>
        <end position="410"/>
    </location>
</feature>
<feature type="transmembrane region" description="Helical" evidence="4">
    <location>
        <begin position="120"/>
        <end position="142"/>
    </location>
</feature>
<dbReference type="PROSITE" id="PS50887">
    <property type="entry name" value="GGDEF"/>
    <property type="match status" value="1"/>
</dbReference>
<evidence type="ECO:0000256" key="4">
    <source>
        <dbReference type="SAM" id="Phobius"/>
    </source>
</evidence>
<evidence type="ECO:0000256" key="2">
    <source>
        <dbReference type="ARBA" id="ARBA00034247"/>
    </source>
</evidence>
<keyword evidence="4" id="KW-1133">Transmembrane helix</keyword>
<dbReference type="SMART" id="SM00267">
    <property type="entry name" value="GGDEF"/>
    <property type="match status" value="1"/>
</dbReference>
<feature type="transmembrane region" description="Helical" evidence="4">
    <location>
        <begin position="91"/>
        <end position="108"/>
    </location>
</feature>
<dbReference type="GO" id="GO:1902201">
    <property type="term" value="P:negative regulation of bacterial-type flagellum-dependent cell motility"/>
    <property type="evidence" value="ECO:0007669"/>
    <property type="project" value="TreeGrafter"/>
</dbReference>
<dbReference type="InterPro" id="IPR029787">
    <property type="entry name" value="Nucleotide_cyclase"/>
</dbReference>
<feature type="transmembrane region" description="Helical" evidence="4">
    <location>
        <begin position="34"/>
        <end position="51"/>
    </location>
</feature>
<keyword evidence="4" id="KW-0472">Membrane</keyword>
<dbReference type="NCBIfam" id="TIGR00254">
    <property type="entry name" value="GGDEF"/>
    <property type="match status" value="1"/>
</dbReference>
<dbReference type="Gene3D" id="3.30.70.270">
    <property type="match status" value="1"/>
</dbReference>
<dbReference type="CDD" id="cd01949">
    <property type="entry name" value="GGDEF"/>
    <property type="match status" value="1"/>
</dbReference>
<feature type="transmembrane region" description="Helical" evidence="4">
    <location>
        <begin position="188"/>
        <end position="204"/>
    </location>
</feature>
<sequence>MSASDRTLLFLLVLLLPAALWLPGYVVMHYPEQVFLLRSTPWYTLGAALLLSQVYQQGRVGFITLLAMGCYGLIHTRLAGPMIGPQAELEFWLLGLCAPLLALLLLVLPERQPFHRLGLGHWLLLALLLGALIGISQSGDWAMSLHAWLAPRAFLFMDSSPAPLLLVLWQLMCACAAWLVYLNRGESGDVAALLLTVTLMLMTLGFARPLIAASLFAVLGLALFVSVLEHGHQIAFLDELTGIPGRRALNLALKRLGRRYTLAMTDIDHFKKFNDTYGHDVGDEVLKLVAARLSKVKGGGKVYRYGGEEFTILFAGKTPKQCRAALEAVRQDIEEYPFMVRSSKERPEDNQDGKRQRGSGGGKQVQITLSLGVAQRSRKYGDVESVIKAADTALYAAKKAGRNCIRQAPEK</sequence>
<dbReference type="PANTHER" id="PTHR45138:SF9">
    <property type="entry name" value="DIGUANYLATE CYCLASE DGCM-RELATED"/>
    <property type="match status" value="1"/>
</dbReference>
<feature type="region of interest" description="Disordered" evidence="3">
    <location>
        <begin position="339"/>
        <end position="365"/>
    </location>
</feature>
<keyword evidence="7" id="KW-1185">Reference proteome</keyword>
<evidence type="ECO:0000259" key="5">
    <source>
        <dbReference type="PROSITE" id="PS50887"/>
    </source>
</evidence>
<dbReference type="RefSeq" id="WP_067664135.1">
    <property type="nucleotide sequence ID" value="NZ_FQXG01000004.1"/>
</dbReference>
<name>A0A1M5VUL9_9GAMM</name>
<dbReference type="Proteomes" id="UP000184268">
    <property type="component" value="Unassembled WGS sequence"/>
</dbReference>
<protein>
    <recommendedName>
        <fullName evidence="1">diguanylate cyclase</fullName>
        <ecNumber evidence="1">2.7.7.65</ecNumber>
    </recommendedName>
</protein>
<comment type="catalytic activity">
    <reaction evidence="2">
        <text>2 GTP = 3',3'-c-di-GMP + 2 diphosphate</text>
        <dbReference type="Rhea" id="RHEA:24898"/>
        <dbReference type="ChEBI" id="CHEBI:33019"/>
        <dbReference type="ChEBI" id="CHEBI:37565"/>
        <dbReference type="ChEBI" id="CHEBI:58805"/>
        <dbReference type="EC" id="2.7.7.65"/>
    </reaction>
</comment>
<dbReference type="EC" id="2.7.7.65" evidence="1"/>
<feature type="transmembrane region" description="Helical" evidence="4">
    <location>
        <begin position="7"/>
        <end position="28"/>
    </location>
</feature>
<evidence type="ECO:0000256" key="3">
    <source>
        <dbReference type="SAM" id="MobiDB-lite"/>
    </source>
</evidence>
<dbReference type="InterPro" id="IPR000160">
    <property type="entry name" value="GGDEF_dom"/>
</dbReference>
<dbReference type="InterPro" id="IPR043128">
    <property type="entry name" value="Rev_trsase/Diguanyl_cyclase"/>
</dbReference>
<dbReference type="GO" id="GO:0005886">
    <property type="term" value="C:plasma membrane"/>
    <property type="evidence" value="ECO:0007669"/>
    <property type="project" value="TreeGrafter"/>
</dbReference>
<accession>A0A1M5VUL9</accession>
<evidence type="ECO:0000313" key="7">
    <source>
        <dbReference type="Proteomes" id="UP000184268"/>
    </source>
</evidence>